<comment type="caution">
    <text evidence="2">The sequence shown here is derived from an EMBL/GenBank/DDBJ whole genome shotgun (WGS) entry which is preliminary data.</text>
</comment>
<name>A0A4Z1P501_9PEZI</name>
<organism evidence="2 3">
    <name type="scientific">Venturia nashicola</name>
    <dbReference type="NCBI Taxonomy" id="86259"/>
    <lineage>
        <taxon>Eukaryota</taxon>
        <taxon>Fungi</taxon>
        <taxon>Dikarya</taxon>
        <taxon>Ascomycota</taxon>
        <taxon>Pezizomycotina</taxon>
        <taxon>Dothideomycetes</taxon>
        <taxon>Pleosporomycetidae</taxon>
        <taxon>Venturiales</taxon>
        <taxon>Venturiaceae</taxon>
        <taxon>Venturia</taxon>
    </lineage>
</organism>
<dbReference type="EMBL" id="SNSC02000017">
    <property type="protein sequence ID" value="TID16896.1"/>
    <property type="molecule type" value="Genomic_DNA"/>
</dbReference>
<proteinExistence type="predicted"/>
<protein>
    <submittedName>
        <fullName evidence="2">Uncharacterized protein</fullName>
    </submittedName>
</protein>
<evidence type="ECO:0000313" key="2">
    <source>
        <dbReference type="EMBL" id="TID16896.1"/>
    </source>
</evidence>
<accession>A0A4Z1P501</accession>
<evidence type="ECO:0000256" key="1">
    <source>
        <dbReference type="SAM" id="MobiDB-lite"/>
    </source>
</evidence>
<dbReference type="AlphaFoldDB" id="A0A4Z1P501"/>
<reference evidence="2 3" key="1">
    <citation type="submission" date="2019-04" db="EMBL/GenBank/DDBJ databases">
        <title>High contiguity whole genome sequence and gene annotation resource for two Venturia nashicola isolates.</title>
        <authorList>
            <person name="Prokchorchik M."/>
            <person name="Won K."/>
            <person name="Lee Y."/>
            <person name="Choi E.D."/>
            <person name="Segonzac C."/>
            <person name="Sohn K.H."/>
        </authorList>
    </citation>
    <scope>NUCLEOTIDE SEQUENCE [LARGE SCALE GENOMIC DNA]</scope>
    <source>
        <strain evidence="2 3">PRI2</strain>
    </source>
</reference>
<gene>
    <name evidence="2" type="ORF">E6O75_ATG09662</name>
</gene>
<feature type="compositionally biased region" description="Basic and acidic residues" evidence="1">
    <location>
        <begin position="19"/>
        <end position="30"/>
    </location>
</feature>
<keyword evidence="3" id="KW-1185">Reference proteome</keyword>
<sequence length="72" mass="8087">MKSGVLVDNGQHFMKHSPRIGEEKDREKDPIVPINNNTLPIEQRSATTTICEYTFTHSVAQNHNQLATAQTP</sequence>
<evidence type="ECO:0000313" key="3">
    <source>
        <dbReference type="Proteomes" id="UP000298493"/>
    </source>
</evidence>
<feature type="region of interest" description="Disordered" evidence="1">
    <location>
        <begin position="1"/>
        <end position="36"/>
    </location>
</feature>
<dbReference type="Proteomes" id="UP000298493">
    <property type="component" value="Unassembled WGS sequence"/>
</dbReference>